<dbReference type="AlphaFoldDB" id="A0A6A4H6V7"/>
<dbReference type="InterPro" id="IPR012337">
    <property type="entry name" value="RNaseH-like_sf"/>
</dbReference>
<dbReference type="Proteomes" id="UP000799118">
    <property type="component" value="Unassembled WGS sequence"/>
</dbReference>
<reference evidence="1" key="1">
    <citation type="journal article" date="2019" name="Environ. Microbiol.">
        <title>Fungal ecological strategies reflected in gene transcription - a case study of two litter decomposers.</title>
        <authorList>
            <person name="Barbi F."/>
            <person name="Kohler A."/>
            <person name="Barry K."/>
            <person name="Baskaran P."/>
            <person name="Daum C."/>
            <person name="Fauchery L."/>
            <person name="Ihrmark K."/>
            <person name="Kuo A."/>
            <person name="LaButti K."/>
            <person name="Lipzen A."/>
            <person name="Morin E."/>
            <person name="Grigoriev I.V."/>
            <person name="Henrissat B."/>
            <person name="Lindahl B."/>
            <person name="Martin F."/>
        </authorList>
    </citation>
    <scope>NUCLEOTIDE SEQUENCE</scope>
    <source>
        <strain evidence="1">JB14</strain>
    </source>
</reference>
<keyword evidence="2" id="KW-1185">Reference proteome</keyword>
<evidence type="ECO:0000313" key="2">
    <source>
        <dbReference type="Proteomes" id="UP000799118"/>
    </source>
</evidence>
<dbReference type="SUPFAM" id="SSF53098">
    <property type="entry name" value="Ribonuclease H-like"/>
    <property type="match status" value="1"/>
</dbReference>
<dbReference type="EMBL" id="ML769585">
    <property type="protein sequence ID" value="KAE9392907.1"/>
    <property type="molecule type" value="Genomic_DNA"/>
</dbReference>
<protein>
    <submittedName>
        <fullName evidence="1">Uncharacterized protein</fullName>
    </submittedName>
</protein>
<accession>A0A6A4H6V7</accession>
<feature type="non-terminal residue" evidence="1">
    <location>
        <position position="164"/>
    </location>
</feature>
<sequence length="164" mass="18419">LRNISNKTINSSTKLLPAWNQIVADFQLPLKKIPCDVRTHWNLTFDVINMALQYKTALNSFINNSDHGLSRFAVFSMEWAILENLRDVLQDATLFCSRNTATLASVIPAMDKLDLVLASSVLKKVDKQIQFTAPVKISLLAAKKTLNHYYVATDNSCMYQLAIG</sequence>
<feature type="non-terminal residue" evidence="1">
    <location>
        <position position="1"/>
    </location>
</feature>
<evidence type="ECO:0000313" key="1">
    <source>
        <dbReference type="EMBL" id="KAE9392907.1"/>
    </source>
</evidence>
<name>A0A6A4H6V7_9AGAR</name>
<gene>
    <name evidence="1" type="ORF">BT96DRAFT_754055</name>
</gene>
<dbReference type="OrthoDB" id="3252425at2759"/>
<organism evidence="1 2">
    <name type="scientific">Gymnopus androsaceus JB14</name>
    <dbReference type="NCBI Taxonomy" id="1447944"/>
    <lineage>
        <taxon>Eukaryota</taxon>
        <taxon>Fungi</taxon>
        <taxon>Dikarya</taxon>
        <taxon>Basidiomycota</taxon>
        <taxon>Agaricomycotina</taxon>
        <taxon>Agaricomycetes</taxon>
        <taxon>Agaricomycetidae</taxon>
        <taxon>Agaricales</taxon>
        <taxon>Marasmiineae</taxon>
        <taxon>Omphalotaceae</taxon>
        <taxon>Gymnopus</taxon>
    </lineage>
</organism>
<proteinExistence type="predicted"/>